<dbReference type="KEGG" id="bze:COCCADRAFT_30594"/>
<dbReference type="OrthoDB" id="5069333at2759"/>
<protein>
    <submittedName>
        <fullName evidence="1">Uncharacterized protein</fullName>
    </submittedName>
</protein>
<gene>
    <name evidence="1" type="ORF">COCCADRAFT_30594</name>
</gene>
<dbReference type="HOGENOM" id="CLU_1481733_0_0_1"/>
<reference evidence="1 2" key="1">
    <citation type="journal article" date="2013" name="PLoS Genet.">
        <title>Comparative genome structure, secondary metabolite, and effector coding capacity across Cochliobolus pathogens.</title>
        <authorList>
            <person name="Condon B.J."/>
            <person name="Leng Y."/>
            <person name="Wu D."/>
            <person name="Bushley K.E."/>
            <person name="Ohm R.A."/>
            <person name="Otillar R."/>
            <person name="Martin J."/>
            <person name="Schackwitz W."/>
            <person name="Grimwood J."/>
            <person name="MohdZainudin N."/>
            <person name="Xue C."/>
            <person name="Wang R."/>
            <person name="Manning V.A."/>
            <person name="Dhillon B."/>
            <person name="Tu Z.J."/>
            <person name="Steffenson B.J."/>
            <person name="Salamov A."/>
            <person name="Sun H."/>
            <person name="Lowry S."/>
            <person name="LaButti K."/>
            <person name="Han J."/>
            <person name="Copeland A."/>
            <person name="Lindquist E."/>
            <person name="Barry K."/>
            <person name="Schmutz J."/>
            <person name="Baker S.E."/>
            <person name="Ciuffetti L.M."/>
            <person name="Grigoriev I.V."/>
            <person name="Zhong S."/>
            <person name="Turgeon B.G."/>
        </authorList>
    </citation>
    <scope>NUCLEOTIDE SEQUENCE [LARGE SCALE GENOMIC DNA]</scope>
    <source>
        <strain evidence="1 2">26-R-13</strain>
    </source>
</reference>
<sequence length="182" mass="18822">MANLPLDSPFALGISEADNTTTTIAATTTTTNPSNSIPVTMTTAILAAPNMILASCQRAPTLLQHLGETADSNTLAAAINSEPGEEGFLASAVQHSRVLLDHCSIVLSCGLCSRRMSSTLVLCQAMDELRGCGNNNSGGGSTSAYEQDKLPLISNFGKGRDAAACARMTVGLERGVTSKAFD</sequence>
<evidence type="ECO:0000313" key="1">
    <source>
        <dbReference type="EMBL" id="EUC28067.1"/>
    </source>
</evidence>
<dbReference type="EMBL" id="KI964846">
    <property type="protein sequence ID" value="EUC28067.1"/>
    <property type="molecule type" value="Genomic_DNA"/>
</dbReference>
<dbReference type="GeneID" id="19146778"/>
<proteinExistence type="predicted"/>
<evidence type="ECO:0000313" key="2">
    <source>
        <dbReference type="Proteomes" id="UP000053841"/>
    </source>
</evidence>
<keyword evidence="2" id="KW-1185">Reference proteome</keyword>
<dbReference type="AlphaFoldDB" id="W6XLE5"/>
<dbReference type="Proteomes" id="UP000053841">
    <property type="component" value="Unassembled WGS sequence"/>
</dbReference>
<name>W6XLE5_COCC2</name>
<dbReference type="RefSeq" id="XP_007717623.1">
    <property type="nucleotide sequence ID" value="XM_007719433.1"/>
</dbReference>
<organism evidence="1 2">
    <name type="scientific">Cochliobolus carbonum (strain 26-R-13)</name>
    <name type="common">Maize leaf spot fungus</name>
    <name type="synonym">Bipolaris zeicola</name>
    <dbReference type="NCBI Taxonomy" id="930089"/>
    <lineage>
        <taxon>Eukaryota</taxon>
        <taxon>Fungi</taxon>
        <taxon>Dikarya</taxon>
        <taxon>Ascomycota</taxon>
        <taxon>Pezizomycotina</taxon>
        <taxon>Dothideomycetes</taxon>
        <taxon>Pleosporomycetidae</taxon>
        <taxon>Pleosporales</taxon>
        <taxon>Pleosporineae</taxon>
        <taxon>Pleosporaceae</taxon>
        <taxon>Bipolaris</taxon>
    </lineage>
</organism>
<accession>W6XLE5</accession>